<dbReference type="AlphaFoldDB" id="A0A9P1NM56"/>
<proteinExistence type="predicted"/>
<keyword evidence="2" id="KW-1185">Reference proteome</keyword>
<sequence length="123" mass="14168">MPPSTEQPPKSQRRYQPQRWCGPWMPSPALLFRRWLLVDAGADGFIPASLRRITQPHGRSFFFPLPAQREILIVPGGSHTLARPQDLIRISNHFIPITTKRFAQLKIIMRESANDHTLSLSRF</sequence>
<accession>A0A9P1NM56</accession>
<name>A0A9P1NM56_9PROT</name>
<dbReference type="EMBL" id="HE577327">
    <property type="protein sequence ID" value="CCC98387.1"/>
    <property type="molecule type" value="Genomic_DNA"/>
</dbReference>
<reference evidence="1 2" key="1">
    <citation type="journal article" date="2011" name="PLoS Genet.">
        <title>Azospirillum genomes reveal transition of bacteria from aquatic to terrestrial environments.</title>
        <authorList>
            <person name="Wisniewski-Dye F."/>
            <person name="Borziak K."/>
            <person name="Khalsa-Moyers G."/>
            <person name="Alexandre G."/>
            <person name="Sukharnikov L.O."/>
            <person name="Wuichet K."/>
            <person name="Hurst G.B."/>
            <person name="McDonald W.H."/>
            <person name="Robertson J.S."/>
            <person name="Barbe V."/>
            <person name="Calteau A."/>
            <person name="Rouy Z."/>
            <person name="Mangenot S."/>
            <person name="Prigent-Combaret C."/>
            <person name="Normand P."/>
            <person name="Boyer M."/>
            <person name="Siguier P."/>
            <person name="Dessaux Y."/>
            <person name="Elmerich C."/>
            <person name="Condemine G."/>
            <person name="Krishnen G."/>
            <person name="Kennedy I."/>
            <person name="Paterson A.H."/>
            <person name="Gonzalez V."/>
            <person name="Mavingui P."/>
            <person name="Zhulin I.B."/>
        </authorList>
    </citation>
    <scope>NUCLEOTIDE SEQUENCE [LARGE SCALE GENOMIC DNA]</scope>
    <source>
        <strain evidence="1 2">Sp245</strain>
    </source>
</reference>
<dbReference type="KEGG" id="abs:AZOBR_140117"/>
<evidence type="ECO:0000313" key="1">
    <source>
        <dbReference type="EMBL" id="CCC98387.1"/>
    </source>
</evidence>
<organism evidence="1 2">
    <name type="scientific">Azospirillum baldaniorum</name>
    <dbReference type="NCBI Taxonomy" id="1064539"/>
    <lineage>
        <taxon>Bacteria</taxon>
        <taxon>Pseudomonadati</taxon>
        <taxon>Pseudomonadota</taxon>
        <taxon>Alphaproteobacteria</taxon>
        <taxon>Rhodospirillales</taxon>
        <taxon>Azospirillaceae</taxon>
        <taxon>Azospirillum</taxon>
    </lineage>
</organism>
<dbReference type="Proteomes" id="UP000007319">
    <property type="component" value="Chromosome"/>
</dbReference>
<gene>
    <name evidence="1" type="ORF">AZOBR_140117</name>
</gene>
<evidence type="ECO:0000313" key="2">
    <source>
        <dbReference type="Proteomes" id="UP000007319"/>
    </source>
</evidence>
<protein>
    <submittedName>
        <fullName evidence="1">Uncharacterized protein</fullName>
    </submittedName>
</protein>